<dbReference type="InterPro" id="IPR000620">
    <property type="entry name" value="EamA_dom"/>
</dbReference>
<dbReference type="InterPro" id="IPR050638">
    <property type="entry name" value="AA-Vitamin_Transporters"/>
</dbReference>
<feature type="transmembrane region" description="Helical" evidence="5">
    <location>
        <begin position="119"/>
        <end position="138"/>
    </location>
</feature>
<evidence type="ECO:0000256" key="4">
    <source>
        <dbReference type="ARBA" id="ARBA00023136"/>
    </source>
</evidence>
<evidence type="ECO:0000256" key="3">
    <source>
        <dbReference type="ARBA" id="ARBA00022989"/>
    </source>
</evidence>
<dbReference type="Pfam" id="PF00892">
    <property type="entry name" value="EamA"/>
    <property type="match status" value="2"/>
</dbReference>
<feature type="transmembrane region" description="Helical" evidence="5">
    <location>
        <begin position="265"/>
        <end position="283"/>
    </location>
</feature>
<evidence type="ECO:0000256" key="5">
    <source>
        <dbReference type="SAM" id="Phobius"/>
    </source>
</evidence>
<comment type="subcellular location">
    <subcellularLocation>
        <location evidence="1">Membrane</location>
        <topology evidence="1">Multi-pass membrane protein</topology>
    </subcellularLocation>
</comment>
<evidence type="ECO:0000256" key="2">
    <source>
        <dbReference type="ARBA" id="ARBA00022692"/>
    </source>
</evidence>
<feature type="transmembrane region" description="Helical" evidence="5">
    <location>
        <begin position="92"/>
        <end position="113"/>
    </location>
</feature>
<protein>
    <submittedName>
        <fullName evidence="7">Unannotated protein</fullName>
    </submittedName>
</protein>
<accession>A0A6J7ICX4</accession>
<name>A0A6J7ICX4_9ZZZZ</name>
<sequence>MASTPIGLPLLRRTSATGTRRAWITGGLAVLFVLSWSSGFIGAKLGSGQAPTATVLMWRFVPLALVLLPLALRRAGRGLRGHPRSEVRRHVLIGLLSQSGYLLTVYGAIGLGVSTGTTALVDGVQPLVAAALVGPLLGVAVGRRGWAGLALGMTGVVLVTWSDATAPTSSAPAWAYLVPFSGMLALVASTFLERRSRVRTPPMTALAIHCTTSAVVLSGLALATGTAVPPGSADFWLATAWLVVLPTFGGYGLYWLLVERIGVPSVNGLLFLIAPVTAVWGAAMFGEPLGVATVIGLALALAAAVVVGRATGCGAGTP</sequence>
<dbReference type="AlphaFoldDB" id="A0A6J7ICX4"/>
<feature type="transmembrane region" description="Helical" evidence="5">
    <location>
        <begin position="22"/>
        <end position="43"/>
    </location>
</feature>
<dbReference type="PANTHER" id="PTHR32322">
    <property type="entry name" value="INNER MEMBRANE TRANSPORTER"/>
    <property type="match status" value="1"/>
</dbReference>
<evidence type="ECO:0000259" key="6">
    <source>
        <dbReference type="Pfam" id="PF00892"/>
    </source>
</evidence>
<proteinExistence type="predicted"/>
<dbReference type="InterPro" id="IPR037185">
    <property type="entry name" value="EmrE-like"/>
</dbReference>
<evidence type="ECO:0000256" key="1">
    <source>
        <dbReference type="ARBA" id="ARBA00004141"/>
    </source>
</evidence>
<evidence type="ECO:0000313" key="7">
    <source>
        <dbReference type="EMBL" id="CAB4928204.1"/>
    </source>
</evidence>
<keyword evidence="3 5" id="KW-1133">Transmembrane helix</keyword>
<feature type="transmembrane region" description="Helical" evidence="5">
    <location>
        <begin position="235"/>
        <end position="258"/>
    </location>
</feature>
<feature type="transmembrane region" description="Helical" evidence="5">
    <location>
        <begin position="55"/>
        <end position="72"/>
    </location>
</feature>
<gene>
    <name evidence="7" type="ORF">UFOPK3564_02226</name>
</gene>
<dbReference type="PANTHER" id="PTHR32322:SF2">
    <property type="entry name" value="EAMA DOMAIN-CONTAINING PROTEIN"/>
    <property type="match status" value="1"/>
</dbReference>
<feature type="transmembrane region" description="Helical" evidence="5">
    <location>
        <begin position="289"/>
        <end position="308"/>
    </location>
</feature>
<feature type="transmembrane region" description="Helical" evidence="5">
    <location>
        <begin position="173"/>
        <end position="192"/>
    </location>
</feature>
<reference evidence="7" key="1">
    <citation type="submission" date="2020-05" db="EMBL/GenBank/DDBJ databases">
        <authorList>
            <person name="Chiriac C."/>
            <person name="Salcher M."/>
            <person name="Ghai R."/>
            <person name="Kavagutti S V."/>
        </authorList>
    </citation>
    <scope>NUCLEOTIDE SEQUENCE</scope>
</reference>
<dbReference type="EMBL" id="CAFBMK010000145">
    <property type="protein sequence ID" value="CAB4928204.1"/>
    <property type="molecule type" value="Genomic_DNA"/>
</dbReference>
<feature type="domain" description="EamA" evidence="6">
    <location>
        <begin position="175"/>
        <end position="307"/>
    </location>
</feature>
<feature type="domain" description="EamA" evidence="6">
    <location>
        <begin position="28"/>
        <end position="160"/>
    </location>
</feature>
<feature type="transmembrane region" description="Helical" evidence="5">
    <location>
        <begin position="204"/>
        <end position="223"/>
    </location>
</feature>
<keyword evidence="4 5" id="KW-0472">Membrane</keyword>
<dbReference type="GO" id="GO:0016020">
    <property type="term" value="C:membrane"/>
    <property type="evidence" value="ECO:0007669"/>
    <property type="project" value="UniProtKB-SubCell"/>
</dbReference>
<keyword evidence="2 5" id="KW-0812">Transmembrane</keyword>
<organism evidence="7">
    <name type="scientific">freshwater metagenome</name>
    <dbReference type="NCBI Taxonomy" id="449393"/>
    <lineage>
        <taxon>unclassified sequences</taxon>
        <taxon>metagenomes</taxon>
        <taxon>ecological metagenomes</taxon>
    </lineage>
</organism>
<feature type="transmembrane region" description="Helical" evidence="5">
    <location>
        <begin position="145"/>
        <end position="161"/>
    </location>
</feature>
<dbReference type="SUPFAM" id="SSF103481">
    <property type="entry name" value="Multidrug resistance efflux transporter EmrE"/>
    <property type="match status" value="2"/>
</dbReference>